<evidence type="ECO:0000313" key="3">
    <source>
        <dbReference type="Proteomes" id="UP000054032"/>
    </source>
</evidence>
<dbReference type="GeneID" id="19127426"/>
<evidence type="ECO:0008006" key="4">
    <source>
        <dbReference type="Google" id="ProtNLM"/>
    </source>
</evidence>
<dbReference type="HOGENOM" id="CLU_1927389_0_0_1"/>
<accession>W6Z7Y1</accession>
<feature type="signal peptide" evidence="1">
    <location>
        <begin position="1"/>
        <end position="20"/>
    </location>
</feature>
<keyword evidence="3" id="KW-1185">Reference proteome</keyword>
<dbReference type="RefSeq" id="XP_007685716.1">
    <property type="nucleotide sequence ID" value="XM_007687526.1"/>
</dbReference>
<dbReference type="OrthoDB" id="3689098at2759"/>
<dbReference type="AlphaFoldDB" id="W6Z7Y1"/>
<keyword evidence="1" id="KW-0732">Signal</keyword>
<reference evidence="2 3" key="1">
    <citation type="journal article" date="2013" name="PLoS Genet.">
        <title>Comparative genome structure, secondary metabolite, and effector coding capacity across Cochliobolus pathogens.</title>
        <authorList>
            <person name="Condon B.J."/>
            <person name="Leng Y."/>
            <person name="Wu D."/>
            <person name="Bushley K.E."/>
            <person name="Ohm R.A."/>
            <person name="Otillar R."/>
            <person name="Martin J."/>
            <person name="Schackwitz W."/>
            <person name="Grimwood J."/>
            <person name="MohdZainudin N."/>
            <person name="Xue C."/>
            <person name="Wang R."/>
            <person name="Manning V.A."/>
            <person name="Dhillon B."/>
            <person name="Tu Z.J."/>
            <person name="Steffenson B.J."/>
            <person name="Salamov A."/>
            <person name="Sun H."/>
            <person name="Lowry S."/>
            <person name="LaButti K."/>
            <person name="Han J."/>
            <person name="Copeland A."/>
            <person name="Lindquist E."/>
            <person name="Barry K."/>
            <person name="Schmutz J."/>
            <person name="Baker S.E."/>
            <person name="Ciuffetti L.M."/>
            <person name="Grigoriev I.V."/>
            <person name="Zhong S."/>
            <person name="Turgeon B.G."/>
        </authorList>
    </citation>
    <scope>NUCLEOTIDE SEQUENCE [LARGE SCALE GENOMIC DNA]</scope>
    <source>
        <strain evidence="2 3">ATCC 44560</strain>
    </source>
</reference>
<evidence type="ECO:0000256" key="1">
    <source>
        <dbReference type="SAM" id="SignalP"/>
    </source>
</evidence>
<dbReference type="KEGG" id="bor:COCMIDRAFT_89207"/>
<name>W6Z7Y1_COCMI</name>
<sequence>MKTTLPSVLAFASVLSVALANCNFPLCDSGPVGSFDDNKCKGRVHRVGKNPRGQAGVFQGGPDHWDWEVKTTYYKINIWDSGLVTYDSGAGKACIMRIAQGNALHDVVLPPDNAQNPNWNGPGCCLDSNLIYGINDVWVWN</sequence>
<dbReference type="Proteomes" id="UP000054032">
    <property type="component" value="Unassembled WGS sequence"/>
</dbReference>
<proteinExistence type="predicted"/>
<protein>
    <recommendedName>
        <fullName evidence="4">Lytic polysaccharide monooxygenase</fullName>
    </recommendedName>
</protein>
<evidence type="ECO:0000313" key="2">
    <source>
        <dbReference type="EMBL" id="EUC47827.1"/>
    </source>
</evidence>
<dbReference type="EMBL" id="KI963948">
    <property type="protein sequence ID" value="EUC47827.1"/>
    <property type="molecule type" value="Genomic_DNA"/>
</dbReference>
<gene>
    <name evidence="2" type="ORF">COCMIDRAFT_89207</name>
</gene>
<feature type="chain" id="PRO_5004889592" description="Lytic polysaccharide monooxygenase" evidence="1">
    <location>
        <begin position="21"/>
        <end position="141"/>
    </location>
</feature>
<organism evidence="2 3">
    <name type="scientific">Bipolaris oryzae ATCC 44560</name>
    <dbReference type="NCBI Taxonomy" id="930090"/>
    <lineage>
        <taxon>Eukaryota</taxon>
        <taxon>Fungi</taxon>
        <taxon>Dikarya</taxon>
        <taxon>Ascomycota</taxon>
        <taxon>Pezizomycotina</taxon>
        <taxon>Dothideomycetes</taxon>
        <taxon>Pleosporomycetidae</taxon>
        <taxon>Pleosporales</taxon>
        <taxon>Pleosporineae</taxon>
        <taxon>Pleosporaceae</taxon>
        <taxon>Bipolaris</taxon>
    </lineage>
</organism>